<dbReference type="InterPro" id="IPR005467">
    <property type="entry name" value="His_kinase_dom"/>
</dbReference>
<dbReference type="Gene3D" id="1.20.5.1930">
    <property type="match status" value="1"/>
</dbReference>
<organism evidence="11 12">
    <name type="scientific">Propionispira arboris</name>
    <dbReference type="NCBI Taxonomy" id="84035"/>
    <lineage>
        <taxon>Bacteria</taxon>
        <taxon>Bacillati</taxon>
        <taxon>Bacillota</taxon>
        <taxon>Negativicutes</taxon>
        <taxon>Selenomonadales</taxon>
        <taxon>Selenomonadaceae</taxon>
        <taxon>Propionispira</taxon>
    </lineage>
</organism>
<feature type="coiled-coil region" evidence="9">
    <location>
        <begin position="114"/>
        <end position="166"/>
    </location>
</feature>
<keyword evidence="6 11" id="KW-0418">Kinase</keyword>
<dbReference type="GO" id="GO:0046983">
    <property type="term" value="F:protein dimerization activity"/>
    <property type="evidence" value="ECO:0007669"/>
    <property type="project" value="InterPro"/>
</dbReference>
<evidence type="ECO:0000256" key="3">
    <source>
        <dbReference type="ARBA" id="ARBA00022553"/>
    </source>
</evidence>
<keyword evidence="4" id="KW-0808">Transferase</keyword>
<dbReference type="GO" id="GO:0016020">
    <property type="term" value="C:membrane"/>
    <property type="evidence" value="ECO:0007669"/>
    <property type="project" value="InterPro"/>
</dbReference>
<keyword evidence="12" id="KW-1185">Reference proteome</keyword>
<dbReference type="EC" id="2.7.13.3" evidence="2"/>
<evidence type="ECO:0000256" key="4">
    <source>
        <dbReference type="ARBA" id="ARBA00022679"/>
    </source>
</evidence>
<dbReference type="InterPro" id="IPR011712">
    <property type="entry name" value="Sig_transdc_His_kin_sub3_dim/P"/>
</dbReference>
<dbReference type="PANTHER" id="PTHR24421:SF10">
    <property type="entry name" value="NITRATE_NITRITE SENSOR PROTEIN NARQ"/>
    <property type="match status" value="1"/>
</dbReference>
<dbReference type="AlphaFoldDB" id="A0A1H6V168"/>
<sequence length="357" mass="40037">MNTQPLDPKFAQSLVDIIAAELNKNVNIVDKKGIIIASLSKERIGQRHEASTIMLNSGQAHEFSVTEHDQQHFSGVRTGFNVPIWLESECVGLIGVTGNSEESASYARLAAHFVEAALNANLRQEKLVNALQEKQALHQHYIKKIINIQEEERRKISRELHDETSQALTSIIVGLRVLAETTPAKKAELLQMRDLAVNTLDAVHRLAVQLRPVVLDDLGLVSATQKYIEDYSKKYKIQVTAKIDPQLLRQRFSPELEINLYRILQEALTNIIKHAQATEVQVSLVKKTSVLSFTILDNGIGFHSQKVYKHRNHACLGLYGMKERIAGLDGDFSIHSTINHGTCLKIEVPINRKPLTL</sequence>
<keyword evidence="3" id="KW-0597">Phosphoprotein</keyword>
<dbReference type="Pfam" id="PF02518">
    <property type="entry name" value="HATPase_c"/>
    <property type="match status" value="1"/>
</dbReference>
<comment type="catalytic activity">
    <reaction evidence="1">
        <text>ATP + protein L-histidine = ADP + protein N-phospho-L-histidine.</text>
        <dbReference type="EC" id="2.7.13.3"/>
    </reaction>
</comment>
<dbReference type="EMBL" id="FNZK01000002">
    <property type="protein sequence ID" value="SEI94380.1"/>
    <property type="molecule type" value="Genomic_DNA"/>
</dbReference>
<evidence type="ECO:0000256" key="8">
    <source>
        <dbReference type="ARBA" id="ARBA00023012"/>
    </source>
</evidence>
<evidence type="ECO:0000313" key="11">
    <source>
        <dbReference type="EMBL" id="SEI94380.1"/>
    </source>
</evidence>
<accession>A0A1H6V168</accession>
<proteinExistence type="predicted"/>
<dbReference type="CDD" id="cd16917">
    <property type="entry name" value="HATPase_UhpB-NarQ-NarX-like"/>
    <property type="match status" value="1"/>
</dbReference>
<dbReference type="InterPro" id="IPR036890">
    <property type="entry name" value="HATPase_C_sf"/>
</dbReference>
<evidence type="ECO:0000256" key="7">
    <source>
        <dbReference type="ARBA" id="ARBA00022840"/>
    </source>
</evidence>
<evidence type="ECO:0000256" key="5">
    <source>
        <dbReference type="ARBA" id="ARBA00022741"/>
    </source>
</evidence>
<gene>
    <name evidence="11" type="ORF">SAMN05660742_10218</name>
</gene>
<dbReference type="SMART" id="SM00387">
    <property type="entry name" value="HATPase_c"/>
    <property type="match status" value="1"/>
</dbReference>
<evidence type="ECO:0000256" key="6">
    <source>
        <dbReference type="ARBA" id="ARBA00022777"/>
    </source>
</evidence>
<reference evidence="11 12" key="1">
    <citation type="submission" date="2016-10" db="EMBL/GenBank/DDBJ databases">
        <authorList>
            <person name="de Groot N.N."/>
        </authorList>
    </citation>
    <scope>NUCLEOTIDE SEQUENCE [LARGE SCALE GENOMIC DNA]</scope>
    <source>
        <strain evidence="11 12">DSM 2179</strain>
    </source>
</reference>
<evidence type="ECO:0000256" key="9">
    <source>
        <dbReference type="SAM" id="Coils"/>
    </source>
</evidence>
<dbReference type="SUPFAM" id="SSF55874">
    <property type="entry name" value="ATPase domain of HSP90 chaperone/DNA topoisomerase II/histidine kinase"/>
    <property type="match status" value="1"/>
</dbReference>
<protein>
    <recommendedName>
        <fullName evidence="2">histidine kinase</fullName>
        <ecNumber evidence="2">2.7.13.3</ecNumber>
    </recommendedName>
</protein>
<dbReference type="PANTHER" id="PTHR24421">
    <property type="entry name" value="NITRATE/NITRITE SENSOR PROTEIN NARX-RELATED"/>
    <property type="match status" value="1"/>
</dbReference>
<evidence type="ECO:0000256" key="1">
    <source>
        <dbReference type="ARBA" id="ARBA00000085"/>
    </source>
</evidence>
<feature type="domain" description="Histidine kinase" evidence="10">
    <location>
        <begin position="159"/>
        <end position="352"/>
    </location>
</feature>
<keyword evidence="8" id="KW-0902">Two-component regulatory system</keyword>
<evidence type="ECO:0000256" key="2">
    <source>
        <dbReference type="ARBA" id="ARBA00012438"/>
    </source>
</evidence>
<dbReference type="PROSITE" id="PS50109">
    <property type="entry name" value="HIS_KIN"/>
    <property type="match status" value="1"/>
</dbReference>
<dbReference type="Pfam" id="PF05651">
    <property type="entry name" value="Diacid_rec"/>
    <property type="match status" value="1"/>
</dbReference>
<keyword evidence="7" id="KW-0067">ATP-binding</keyword>
<keyword evidence="5" id="KW-0547">Nucleotide-binding</keyword>
<evidence type="ECO:0000259" key="10">
    <source>
        <dbReference type="PROSITE" id="PS50109"/>
    </source>
</evidence>
<dbReference type="InterPro" id="IPR008599">
    <property type="entry name" value="Diacid_rec"/>
</dbReference>
<dbReference type="STRING" id="84035.SAMN05660742_10218"/>
<dbReference type="GO" id="GO:0005524">
    <property type="term" value="F:ATP binding"/>
    <property type="evidence" value="ECO:0007669"/>
    <property type="project" value="UniProtKB-KW"/>
</dbReference>
<evidence type="ECO:0000313" key="12">
    <source>
        <dbReference type="Proteomes" id="UP000199662"/>
    </source>
</evidence>
<dbReference type="Proteomes" id="UP000199662">
    <property type="component" value="Unassembled WGS sequence"/>
</dbReference>
<dbReference type="RefSeq" id="WP_091828750.1">
    <property type="nucleotide sequence ID" value="NZ_FNZK01000002.1"/>
</dbReference>
<dbReference type="InterPro" id="IPR050482">
    <property type="entry name" value="Sensor_HK_TwoCompSys"/>
</dbReference>
<dbReference type="Pfam" id="PF07730">
    <property type="entry name" value="HisKA_3"/>
    <property type="match status" value="1"/>
</dbReference>
<dbReference type="GO" id="GO:0000155">
    <property type="term" value="F:phosphorelay sensor kinase activity"/>
    <property type="evidence" value="ECO:0007669"/>
    <property type="project" value="InterPro"/>
</dbReference>
<name>A0A1H6V168_9FIRM</name>
<dbReference type="Gene3D" id="3.30.565.10">
    <property type="entry name" value="Histidine kinase-like ATPase, C-terminal domain"/>
    <property type="match status" value="1"/>
</dbReference>
<dbReference type="InterPro" id="IPR003594">
    <property type="entry name" value="HATPase_dom"/>
</dbReference>
<keyword evidence="9" id="KW-0175">Coiled coil</keyword>